<dbReference type="OrthoDB" id="272303at2759"/>
<keyword evidence="6" id="KW-0521">NADP</keyword>
<keyword evidence="7" id="KW-0560">Oxidoreductase</keyword>
<evidence type="ECO:0000256" key="10">
    <source>
        <dbReference type="ARBA" id="ARBA00038890"/>
    </source>
</evidence>
<dbReference type="GO" id="GO:0006397">
    <property type="term" value="P:mRNA processing"/>
    <property type="evidence" value="ECO:0007669"/>
    <property type="project" value="UniProtKB-KW"/>
</dbReference>
<accession>A0A9P6L986</accession>
<evidence type="ECO:0000259" key="17">
    <source>
        <dbReference type="Pfam" id="PF01207"/>
    </source>
</evidence>
<evidence type="ECO:0000256" key="8">
    <source>
        <dbReference type="ARBA" id="ARBA00023027"/>
    </source>
</evidence>
<organism evidence="18 19">
    <name type="scientific">Thelephora terrestris</name>
    <dbReference type="NCBI Taxonomy" id="56493"/>
    <lineage>
        <taxon>Eukaryota</taxon>
        <taxon>Fungi</taxon>
        <taxon>Dikarya</taxon>
        <taxon>Basidiomycota</taxon>
        <taxon>Agaricomycotina</taxon>
        <taxon>Agaricomycetes</taxon>
        <taxon>Thelephorales</taxon>
        <taxon>Thelephoraceae</taxon>
        <taxon>Thelephora</taxon>
    </lineage>
</organism>
<comment type="catalytic activity">
    <reaction evidence="16">
        <text>5,6-dihydrouridine(17) in tRNA + NADP(+) = uridine(17) in tRNA + NADPH + H(+)</text>
        <dbReference type="Rhea" id="RHEA:53368"/>
        <dbReference type="Rhea" id="RHEA-COMP:13541"/>
        <dbReference type="Rhea" id="RHEA-COMP:13542"/>
        <dbReference type="ChEBI" id="CHEBI:15378"/>
        <dbReference type="ChEBI" id="CHEBI:57783"/>
        <dbReference type="ChEBI" id="CHEBI:58349"/>
        <dbReference type="ChEBI" id="CHEBI:65315"/>
        <dbReference type="ChEBI" id="CHEBI:74443"/>
        <dbReference type="EC" id="1.3.1.88"/>
    </reaction>
    <physiologicalReaction direction="right-to-left" evidence="16">
        <dbReference type="Rhea" id="RHEA:53370"/>
    </physiologicalReaction>
</comment>
<comment type="cofactor">
    <cofactor evidence="1">
        <name>FMN</name>
        <dbReference type="ChEBI" id="CHEBI:58210"/>
    </cofactor>
</comment>
<evidence type="ECO:0000313" key="18">
    <source>
        <dbReference type="EMBL" id="KAF9788238.1"/>
    </source>
</evidence>
<reference evidence="18" key="2">
    <citation type="submission" date="2020-11" db="EMBL/GenBank/DDBJ databases">
        <authorList>
            <consortium name="DOE Joint Genome Institute"/>
            <person name="Kuo A."/>
            <person name="Miyauchi S."/>
            <person name="Kiss E."/>
            <person name="Drula E."/>
            <person name="Kohler A."/>
            <person name="Sanchez-Garcia M."/>
            <person name="Andreopoulos B."/>
            <person name="Barry K.W."/>
            <person name="Bonito G."/>
            <person name="Buee M."/>
            <person name="Carver A."/>
            <person name="Chen C."/>
            <person name="Cichocki N."/>
            <person name="Clum A."/>
            <person name="Culley D."/>
            <person name="Crous P.W."/>
            <person name="Fauchery L."/>
            <person name="Girlanda M."/>
            <person name="Hayes R."/>
            <person name="Keri Z."/>
            <person name="Labutti K."/>
            <person name="Lipzen A."/>
            <person name="Lombard V."/>
            <person name="Magnuson J."/>
            <person name="Maillard F."/>
            <person name="Morin E."/>
            <person name="Murat C."/>
            <person name="Nolan M."/>
            <person name="Ohm R."/>
            <person name="Pangilinan J."/>
            <person name="Pereira M."/>
            <person name="Perotto S."/>
            <person name="Peter M."/>
            <person name="Riley R."/>
            <person name="Sitrit Y."/>
            <person name="Stielow B."/>
            <person name="Szollosi G."/>
            <person name="Zifcakova L."/>
            <person name="Stursova M."/>
            <person name="Spatafora J.W."/>
            <person name="Tedersoo L."/>
            <person name="Vaario L.-M."/>
            <person name="Yamada A."/>
            <person name="Yan M."/>
            <person name="Wang P."/>
            <person name="Xu J."/>
            <person name="Bruns T."/>
            <person name="Baldrian P."/>
            <person name="Vilgalys R."/>
            <person name="Henrissat B."/>
            <person name="Grigoriev I.V."/>
            <person name="Hibbett D."/>
            <person name="Nagy L.G."/>
            <person name="Martin F.M."/>
        </authorList>
    </citation>
    <scope>NUCLEOTIDE SEQUENCE</scope>
    <source>
        <strain evidence="18">UH-Tt-Lm1</strain>
    </source>
</reference>
<evidence type="ECO:0000256" key="4">
    <source>
        <dbReference type="ARBA" id="ARBA00022664"/>
    </source>
</evidence>
<dbReference type="PROSITE" id="PS01136">
    <property type="entry name" value="UPF0034"/>
    <property type="match status" value="1"/>
</dbReference>
<keyword evidence="19" id="KW-1185">Reference proteome</keyword>
<dbReference type="Gene3D" id="3.20.20.70">
    <property type="entry name" value="Aldolase class I"/>
    <property type="match status" value="1"/>
</dbReference>
<dbReference type="Proteomes" id="UP000736335">
    <property type="component" value="Unassembled WGS sequence"/>
</dbReference>
<dbReference type="EC" id="1.3.1.88" evidence="10"/>
<comment type="catalytic activity">
    <reaction evidence="14">
        <text>5,6-dihydrouridine(16) in tRNA + NAD(+) = uridine(16) in tRNA + NADH + H(+)</text>
        <dbReference type="Rhea" id="RHEA:53380"/>
        <dbReference type="Rhea" id="RHEA-COMP:13543"/>
        <dbReference type="Rhea" id="RHEA-COMP:13544"/>
        <dbReference type="ChEBI" id="CHEBI:15378"/>
        <dbReference type="ChEBI" id="CHEBI:57540"/>
        <dbReference type="ChEBI" id="CHEBI:57945"/>
        <dbReference type="ChEBI" id="CHEBI:65315"/>
        <dbReference type="ChEBI" id="CHEBI:74443"/>
        <dbReference type="EC" id="1.3.1.88"/>
    </reaction>
    <physiologicalReaction direction="right-to-left" evidence="14">
        <dbReference type="Rhea" id="RHEA:53382"/>
    </physiologicalReaction>
</comment>
<dbReference type="CDD" id="cd02801">
    <property type="entry name" value="DUS_like_FMN"/>
    <property type="match status" value="1"/>
</dbReference>
<proteinExistence type="inferred from homology"/>
<evidence type="ECO:0000256" key="11">
    <source>
        <dbReference type="ARBA" id="ARBA00047287"/>
    </source>
</evidence>
<dbReference type="Pfam" id="PF01207">
    <property type="entry name" value="Dus"/>
    <property type="match status" value="1"/>
</dbReference>
<evidence type="ECO:0000256" key="12">
    <source>
        <dbReference type="ARBA" id="ARBA00047652"/>
    </source>
</evidence>
<evidence type="ECO:0000256" key="5">
    <source>
        <dbReference type="ARBA" id="ARBA00022694"/>
    </source>
</evidence>
<keyword evidence="2" id="KW-0285">Flavoprotein</keyword>
<dbReference type="InterPro" id="IPR018517">
    <property type="entry name" value="tRNA_hU_synthase_CS"/>
</dbReference>
<comment type="catalytic activity">
    <reaction evidence="13">
        <text>a 5,6-dihydrouridine in mRNA + NAD(+) = a uridine in mRNA + NADH + H(+)</text>
        <dbReference type="Rhea" id="RHEA:69851"/>
        <dbReference type="Rhea" id="RHEA-COMP:14658"/>
        <dbReference type="Rhea" id="RHEA-COMP:17789"/>
        <dbReference type="ChEBI" id="CHEBI:15378"/>
        <dbReference type="ChEBI" id="CHEBI:57540"/>
        <dbReference type="ChEBI" id="CHEBI:57945"/>
        <dbReference type="ChEBI" id="CHEBI:65315"/>
        <dbReference type="ChEBI" id="CHEBI:74443"/>
    </reaction>
    <physiologicalReaction direction="right-to-left" evidence="13">
        <dbReference type="Rhea" id="RHEA:69853"/>
    </physiologicalReaction>
</comment>
<sequence>MQITGLFASDSPVYAAAPMINQSDLAFRVLTRRYGATLTYTQMLHPDKLLYDQGYLEHHILNMDPTSNLSGLGTGYCGDLHLAKPVVAQVCGNDVQKIVEACKKIVGHCDAIDLNLGCPLKSARDEHYGAYLLGQKDWPLVESIVSALSHTFPIPISTKIRLCNPMEQTLPLAKRLALAGSSWVALHARFGASTRKRRHGPAHLSQVKLLKEGLQVPVISNGNVRAYEDVMRNLEFTGANGIMVGETLLGNPWYALTITLGLYVGSNPRLSLFAGITPDPVQISLEYLEVCRGCPEGSVDLEIAKKHVKHFIDFQW</sequence>
<dbReference type="SUPFAM" id="SSF51395">
    <property type="entry name" value="FMN-linked oxidoreductases"/>
    <property type="match status" value="1"/>
</dbReference>
<reference evidence="18" key="1">
    <citation type="journal article" date="2020" name="Nat. Commun.">
        <title>Large-scale genome sequencing of mycorrhizal fungi provides insights into the early evolution of symbiotic traits.</title>
        <authorList>
            <person name="Miyauchi S."/>
            <person name="Kiss E."/>
            <person name="Kuo A."/>
            <person name="Drula E."/>
            <person name="Kohler A."/>
            <person name="Sanchez-Garcia M."/>
            <person name="Morin E."/>
            <person name="Andreopoulos B."/>
            <person name="Barry K.W."/>
            <person name="Bonito G."/>
            <person name="Buee M."/>
            <person name="Carver A."/>
            <person name="Chen C."/>
            <person name="Cichocki N."/>
            <person name="Clum A."/>
            <person name="Culley D."/>
            <person name="Crous P.W."/>
            <person name="Fauchery L."/>
            <person name="Girlanda M."/>
            <person name="Hayes R.D."/>
            <person name="Keri Z."/>
            <person name="LaButti K."/>
            <person name="Lipzen A."/>
            <person name="Lombard V."/>
            <person name="Magnuson J."/>
            <person name="Maillard F."/>
            <person name="Murat C."/>
            <person name="Nolan M."/>
            <person name="Ohm R.A."/>
            <person name="Pangilinan J."/>
            <person name="Pereira M.F."/>
            <person name="Perotto S."/>
            <person name="Peter M."/>
            <person name="Pfister S."/>
            <person name="Riley R."/>
            <person name="Sitrit Y."/>
            <person name="Stielow J.B."/>
            <person name="Szollosi G."/>
            <person name="Zifcakova L."/>
            <person name="Stursova M."/>
            <person name="Spatafora J.W."/>
            <person name="Tedersoo L."/>
            <person name="Vaario L.M."/>
            <person name="Yamada A."/>
            <person name="Yan M."/>
            <person name="Wang P."/>
            <person name="Xu J."/>
            <person name="Bruns T."/>
            <person name="Baldrian P."/>
            <person name="Vilgalys R."/>
            <person name="Dunand C."/>
            <person name="Henrissat B."/>
            <person name="Grigoriev I.V."/>
            <person name="Hibbett D."/>
            <person name="Nagy L.G."/>
            <person name="Martin F.M."/>
        </authorList>
    </citation>
    <scope>NUCLEOTIDE SEQUENCE</scope>
    <source>
        <strain evidence="18">UH-Tt-Lm1</strain>
    </source>
</reference>
<evidence type="ECO:0000256" key="15">
    <source>
        <dbReference type="ARBA" id="ARBA00049447"/>
    </source>
</evidence>
<keyword evidence="4" id="KW-0507">mRNA processing</keyword>
<dbReference type="InterPro" id="IPR035587">
    <property type="entry name" value="DUS-like_FMN-bd"/>
</dbReference>
<name>A0A9P6L986_9AGAM</name>
<keyword evidence="5" id="KW-0819">tRNA processing</keyword>
<evidence type="ECO:0000256" key="2">
    <source>
        <dbReference type="ARBA" id="ARBA00022630"/>
    </source>
</evidence>
<dbReference type="GO" id="GO:0017150">
    <property type="term" value="F:tRNA dihydrouridine synthase activity"/>
    <property type="evidence" value="ECO:0007669"/>
    <property type="project" value="InterPro"/>
</dbReference>
<evidence type="ECO:0000313" key="19">
    <source>
        <dbReference type="Proteomes" id="UP000736335"/>
    </source>
</evidence>
<comment type="catalytic activity">
    <reaction evidence="11">
        <text>5,6-dihydrouridine(17) in tRNA + NAD(+) = uridine(17) in tRNA + NADH + H(+)</text>
        <dbReference type="Rhea" id="RHEA:53372"/>
        <dbReference type="Rhea" id="RHEA-COMP:13541"/>
        <dbReference type="Rhea" id="RHEA-COMP:13542"/>
        <dbReference type="ChEBI" id="CHEBI:15378"/>
        <dbReference type="ChEBI" id="CHEBI:57540"/>
        <dbReference type="ChEBI" id="CHEBI:57945"/>
        <dbReference type="ChEBI" id="CHEBI:65315"/>
        <dbReference type="ChEBI" id="CHEBI:74443"/>
        <dbReference type="EC" id="1.3.1.88"/>
    </reaction>
    <physiologicalReaction direction="right-to-left" evidence="11">
        <dbReference type="Rhea" id="RHEA:53374"/>
    </physiologicalReaction>
</comment>
<dbReference type="InterPro" id="IPR013785">
    <property type="entry name" value="Aldolase_TIM"/>
</dbReference>
<evidence type="ECO:0000256" key="1">
    <source>
        <dbReference type="ARBA" id="ARBA00001917"/>
    </source>
</evidence>
<evidence type="ECO:0000256" key="6">
    <source>
        <dbReference type="ARBA" id="ARBA00022857"/>
    </source>
</evidence>
<dbReference type="EMBL" id="WIUZ02000004">
    <property type="protein sequence ID" value="KAF9788238.1"/>
    <property type="molecule type" value="Genomic_DNA"/>
</dbReference>
<comment type="catalytic activity">
    <reaction evidence="12">
        <text>5,6-dihydrouridine(16) in tRNA + NADP(+) = uridine(16) in tRNA + NADPH + H(+)</text>
        <dbReference type="Rhea" id="RHEA:53376"/>
        <dbReference type="Rhea" id="RHEA-COMP:13543"/>
        <dbReference type="Rhea" id="RHEA-COMP:13544"/>
        <dbReference type="ChEBI" id="CHEBI:15378"/>
        <dbReference type="ChEBI" id="CHEBI:57783"/>
        <dbReference type="ChEBI" id="CHEBI:58349"/>
        <dbReference type="ChEBI" id="CHEBI:65315"/>
        <dbReference type="ChEBI" id="CHEBI:74443"/>
        <dbReference type="EC" id="1.3.1.88"/>
    </reaction>
    <physiologicalReaction direction="right-to-left" evidence="12">
        <dbReference type="Rhea" id="RHEA:53378"/>
    </physiologicalReaction>
</comment>
<evidence type="ECO:0000256" key="13">
    <source>
        <dbReference type="ARBA" id="ARBA00048342"/>
    </source>
</evidence>
<gene>
    <name evidence="18" type="ORF">BJ322DRAFT_1001595</name>
</gene>
<evidence type="ECO:0000256" key="9">
    <source>
        <dbReference type="ARBA" id="ARBA00038313"/>
    </source>
</evidence>
<evidence type="ECO:0000256" key="16">
    <source>
        <dbReference type="ARBA" id="ARBA00049467"/>
    </source>
</evidence>
<dbReference type="PANTHER" id="PTHR11082">
    <property type="entry name" value="TRNA-DIHYDROURIDINE SYNTHASE"/>
    <property type="match status" value="1"/>
</dbReference>
<comment type="catalytic activity">
    <reaction evidence="15">
        <text>a 5,6-dihydrouridine in mRNA + NADP(+) = a uridine in mRNA + NADPH + H(+)</text>
        <dbReference type="Rhea" id="RHEA:69855"/>
        <dbReference type="Rhea" id="RHEA-COMP:14658"/>
        <dbReference type="Rhea" id="RHEA-COMP:17789"/>
        <dbReference type="ChEBI" id="CHEBI:15378"/>
        <dbReference type="ChEBI" id="CHEBI:57783"/>
        <dbReference type="ChEBI" id="CHEBI:58349"/>
        <dbReference type="ChEBI" id="CHEBI:65315"/>
        <dbReference type="ChEBI" id="CHEBI:74443"/>
    </reaction>
    <physiologicalReaction direction="right-to-left" evidence="15">
        <dbReference type="Rhea" id="RHEA:69857"/>
    </physiologicalReaction>
</comment>
<evidence type="ECO:0000256" key="3">
    <source>
        <dbReference type="ARBA" id="ARBA00022643"/>
    </source>
</evidence>
<comment type="caution">
    <text evidence="18">The sequence shown here is derived from an EMBL/GenBank/DDBJ whole genome shotgun (WGS) entry which is preliminary data.</text>
</comment>
<protein>
    <recommendedName>
        <fullName evidence="10">tRNA-dihydrouridine(16/17) synthase [NAD(P)(+)]</fullName>
        <ecNumber evidence="10">1.3.1.88</ecNumber>
    </recommendedName>
</protein>
<evidence type="ECO:0000256" key="14">
    <source>
        <dbReference type="ARBA" id="ARBA00048934"/>
    </source>
</evidence>
<evidence type="ECO:0000256" key="7">
    <source>
        <dbReference type="ARBA" id="ARBA00023002"/>
    </source>
</evidence>
<keyword evidence="8" id="KW-0520">NAD</keyword>
<dbReference type="AlphaFoldDB" id="A0A9P6L986"/>
<dbReference type="GO" id="GO:0050660">
    <property type="term" value="F:flavin adenine dinucleotide binding"/>
    <property type="evidence" value="ECO:0007669"/>
    <property type="project" value="InterPro"/>
</dbReference>
<dbReference type="PANTHER" id="PTHR11082:SF5">
    <property type="entry name" value="TRNA-DIHYDROURIDINE(16_17) SYNTHASE [NAD(P)(+)]-LIKE"/>
    <property type="match status" value="1"/>
</dbReference>
<keyword evidence="3" id="KW-0288">FMN</keyword>
<comment type="similarity">
    <text evidence="9">Belongs to the Dus family. Dus1 subfamily.</text>
</comment>
<feature type="domain" description="DUS-like FMN-binding" evidence="17">
    <location>
        <begin position="16"/>
        <end position="254"/>
    </location>
</feature>